<organism evidence="3">
    <name type="scientific">Schistocephalus solidus</name>
    <name type="common">Tapeworm</name>
    <dbReference type="NCBI Taxonomy" id="70667"/>
    <lineage>
        <taxon>Eukaryota</taxon>
        <taxon>Metazoa</taxon>
        <taxon>Spiralia</taxon>
        <taxon>Lophotrochozoa</taxon>
        <taxon>Platyhelminthes</taxon>
        <taxon>Cestoda</taxon>
        <taxon>Eucestoda</taxon>
        <taxon>Diphyllobothriidea</taxon>
        <taxon>Diphyllobothriidae</taxon>
        <taxon>Schistocephalus</taxon>
    </lineage>
</organism>
<evidence type="ECO:0000313" key="2">
    <source>
        <dbReference type="Proteomes" id="UP000275846"/>
    </source>
</evidence>
<dbReference type="EMBL" id="UYSU01053343">
    <property type="protein sequence ID" value="VDM06548.1"/>
    <property type="molecule type" value="Genomic_DNA"/>
</dbReference>
<sequence length="112" mass="12628">MIDQQSARCCEFMGEDGTKLLQQKVTDLARELKVTRDTALGNKFREVPNPTSSRNGILVHNLSSNQRTKKQVQVLRHEASFNTADAKPINVIAESVIKQRKATEKTKNLVQH</sequence>
<dbReference type="Proteomes" id="UP000275846">
    <property type="component" value="Unassembled WGS sequence"/>
</dbReference>
<accession>A0A183TUL4</accession>
<gene>
    <name evidence="1" type="ORF">SSLN_LOCUS20162</name>
</gene>
<reference evidence="3" key="1">
    <citation type="submission" date="2016-06" db="UniProtKB">
        <authorList>
            <consortium name="WormBaseParasite"/>
        </authorList>
    </citation>
    <scope>IDENTIFICATION</scope>
</reference>
<evidence type="ECO:0000313" key="3">
    <source>
        <dbReference type="WBParaSite" id="SSLN_0002090701-mRNA-1"/>
    </source>
</evidence>
<reference evidence="1 2" key="2">
    <citation type="submission" date="2018-11" db="EMBL/GenBank/DDBJ databases">
        <authorList>
            <consortium name="Pathogen Informatics"/>
        </authorList>
    </citation>
    <scope>NUCLEOTIDE SEQUENCE [LARGE SCALE GENOMIC DNA]</scope>
    <source>
        <strain evidence="1 2">NST_G2</strain>
    </source>
</reference>
<name>A0A183TUL4_SCHSO</name>
<keyword evidence="2" id="KW-1185">Reference proteome</keyword>
<proteinExistence type="predicted"/>
<dbReference type="AlphaFoldDB" id="A0A183TUL4"/>
<protein>
    <submittedName>
        <fullName evidence="1 3">Uncharacterized protein</fullName>
    </submittedName>
</protein>
<dbReference type="WBParaSite" id="SSLN_0002090701-mRNA-1">
    <property type="protein sequence ID" value="SSLN_0002090701-mRNA-1"/>
    <property type="gene ID" value="SSLN_0002090701"/>
</dbReference>
<evidence type="ECO:0000313" key="1">
    <source>
        <dbReference type="EMBL" id="VDM06548.1"/>
    </source>
</evidence>
<dbReference type="OrthoDB" id="6296069at2759"/>